<protein>
    <submittedName>
        <fullName evidence="1">Protein translation factor SUI1</fullName>
    </submittedName>
</protein>
<dbReference type="GO" id="GO:0003743">
    <property type="term" value="F:translation initiation factor activity"/>
    <property type="evidence" value="ECO:0007669"/>
    <property type="project" value="InterPro"/>
</dbReference>
<accession>A0A5B7HWZ1</accession>
<name>A0A5B7HWZ1_PORTR</name>
<gene>
    <name evidence="1" type="ORF">E2C01_068636</name>
</gene>
<evidence type="ECO:0000313" key="1">
    <source>
        <dbReference type="EMBL" id="MPC74279.1"/>
    </source>
</evidence>
<dbReference type="SUPFAM" id="SSF55159">
    <property type="entry name" value="eIF1-like"/>
    <property type="match status" value="1"/>
</dbReference>
<keyword evidence="2" id="KW-1185">Reference proteome</keyword>
<comment type="caution">
    <text evidence="1">The sequence shown here is derived from an EMBL/GenBank/DDBJ whole genome shotgun (WGS) entry which is preliminary data.</text>
</comment>
<dbReference type="AlphaFoldDB" id="A0A5B7HWZ1"/>
<evidence type="ECO:0000313" key="2">
    <source>
        <dbReference type="Proteomes" id="UP000324222"/>
    </source>
</evidence>
<dbReference type="InterPro" id="IPR036877">
    <property type="entry name" value="SUI1_dom_sf"/>
</dbReference>
<proteinExistence type="predicted"/>
<reference evidence="1 2" key="1">
    <citation type="submission" date="2019-05" db="EMBL/GenBank/DDBJ databases">
        <title>Another draft genome of Portunus trituberculatus and its Hox gene families provides insights of decapod evolution.</title>
        <authorList>
            <person name="Jeong J.-H."/>
            <person name="Song I."/>
            <person name="Kim S."/>
            <person name="Choi T."/>
            <person name="Kim D."/>
            <person name="Ryu S."/>
            <person name="Kim W."/>
        </authorList>
    </citation>
    <scope>NUCLEOTIDE SEQUENCE [LARGE SCALE GENOMIC DNA]</scope>
    <source>
        <tissue evidence="1">Muscle</tissue>
    </source>
</reference>
<dbReference type="EMBL" id="VSRR010038619">
    <property type="protein sequence ID" value="MPC74279.1"/>
    <property type="molecule type" value="Genomic_DNA"/>
</dbReference>
<organism evidence="1 2">
    <name type="scientific">Portunus trituberculatus</name>
    <name type="common">Swimming crab</name>
    <name type="synonym">Neptunus trituberculatus</name>
    <dbReference type="NCBI Taxonomy" id="210409"/>
    <lineage>
        <taxon>Eukaryota</taxon>
        <taxon>Metazoa</taxon>
        <taxon>Ecdysozoa</taxon>
        <taxon>Arthropoda</taxon>
        <taxon>Crustacea</taxon>
        <taxon>Multicrustacea</taxon>
        <taxon>Malacostraca</taxon>
        <taxon>Eumalacostraca</taxon>
        <taxon>Eucarida</taxon>
        <taxon>Decapoda</taxon>
        <taxon>Pleocyemata</taxon>
        <taxon>Brachyura</taxon>
        <taxon>Eubrachyura</taxon>
        <taxon>Portunoidea</taxon>
        <taxon>Portunidae</taxon>
        <taxon>Portuninae</taxon>
        <taxon>Portunus</taxon>
    </lineage>
</organism>
<dbReference type="Gene3D" id="3.30.780.10">
    <property type="entry name" value="SUI1-like domain"/>
    <property type="match status" value="1"/>
</dbReference>
<dbReference type="Proteomes" id="UP000324222">
    <property type="component" value="Unassembled WGS sequence"/>
</dbReference>
<sequence>MSSCDPHTNDLLTNRLGYIRSSPVTSTNDLLTNRLGYIRSCPPVTSINDLLTLTELVLQLQGDQRENICQFLTKVGLVKADQIKVHGF</sequence>